<evidence type="ECO:0000313" key="14">
    <source>
        <dbReference type="EMBL" id="KAK3101920.1"/>
    </source>
</evidence>
<dbReference type="PROSITE" id="PS00237">
    <property type="entry name" value="G_PROTEIN_RECEP_F1_1"/>
    <property type="match status" value="1"/>
</dbReference>
<keyword evidence="5 10" id="KW-0297">G-protein coupled receptor</keyword>
<dbReference type="CDD" id="cd14967">
    <property type="entry name" value="7tmA_amine_R-like"/>
    <property type="match status" value="1"/>
</dbReference>
<evidence type="ECO:0000256" key="7">
    <source>
        <dbReference type="ARBA" id="ARBA00023170"/>
    </source>
</evidence>
<reference evidence="14" key="1">
    <citation type="submission" date="2019-08" db="EMBL/GenBank/DDBJ databases">
        <title>The improved chromosome-level genome for the pearl oyster Pinctada fucata martensii using PacBio sequencing and Hi-C.</title>
        <authorList>
            <person name="Zheng Z."/>
        </authorList>
    </citation>
    <scope>NUCLEOTIDE SEQUENCE</scope>
    <source>
        <strain evidence="14">ZZ-2019</strain>
        <tissue evidence="14">Adductor muscle</tissue>
    </source>
</reference>
<dbReference type="InterPro" id="IPR017452">
    <property type="entry name" value="GPCR_Rhodpsn_7TM"/>
</dbReference>
<evidence type="ECO:0000256" key="2">
    <source>
        <dbReference type="ARBA" id="ARBA00022475"/>
    </source>
</evidence>
<keyword evidence="3 10" id="KW-0812">Transmembrane</keyword>
<proteinExistence type="inferred from homology"/>
<keyword evidence="6 12" id="KW-0472">Membrane</keyword>
<evidence type="ECO:0000313" key="15">
    <source>
        <dbReference type="Proteomes" id="UP001186944"/>
    </source>
</evidence>
<feature type="transmembrane region" description="Helical" evidence="12">
    <location>
        <begin position="423"/>
        <end position="446"/>
    </location>
</feature>
<feature type="transmembrane region" description="Helical" evidence="12">
    <location>
        <begin position="56"/>
        <end position="75"/>
    </location>
</feature>
<feature type="transmembrane region" description="Helical" evidence="12">
    <location>
        <begin position="95"/>
        <end position="115"/>
    </location>
</feature>
<dbReference type="AlphaFoldDB" id="A0AA88YBH1"/>
<dbReference type="Proteomes" id="UP001186944">
    <property type="component" value="Unassembled WGS sequence"/>
</dbReference>
<dbReference type="GO" id="GO:0004930">
    <property type="term" value="F:G protein-coupled receptor activity"/>
    <property type="evidence" value="ECO:0007669"/>
    <property type="project" value="UniProtKB-KW"/>
</dbReference>
<keyword evidence="2" id="KW-1003">Cell membrane</keyword>
<keyword evidence="8" id="KW-0325">Glycoprotein</keyword>
<feature type="region of interest" description="Disordered" evidence="11">
    <location>
        <begin position="287"/>
        <end position="324"/>
    </location>
</feature>
<dbReference type="PANTHER" id="PTHR24248:SF174">
    <property type="entry name" value="TYRAMINE_OCTOPAMINE RECEPTOR"/>
    <property type="match status" value="1"/>
</dbReference>
<sequence length="531" mass="59800">MSNCSMESSGLKTMLTSGMIVTSVLLLGIIVVVLLGNSLVIIAVIKTRKLRTVTNIYIVSLACSDLLLGICVLPYSASYEVLGFWPFGRTWCSMWLAIDVLLCTASILNLCAISLDRFLAVTNPMKYPSLMSKRRGRVLVSCVWILSLIISLPPLIGWNDENMTMHESDEKDSRHQTLRNLSYAILSPDMVTTLNGSSSEKTCHSDVSQCLLTSTRGYRIYASMGSFYIPSLVMIFFYCKIYLTAVRTASSLKSGILVSKNVQQFKNDTEIESEVITLRIHRGGARLSTSKPYDENTPQTCYPDLLPTNGNQSEKKRKRKRLSEYESTNGGIIYEGYSSKSFQEEEVALNEHKDREKDGCFPCTRCGTGHNNTKPSSGESPYMTRKNDSNANKTGNARSMIVICNGRTSQKKHMRKFLRETRAAKTVAIIIGAFILCWLPFFIIYLVGAFCPNCTPPLVFSILFWLGYCNSMLNPFIYGLFSRDFRFAFKRLLFCKMNKNVSVISGKKEACYKMRHQLEIQILESESLSDY</sequence>
<dbReference type="SMART" id="SM01381">
    <property type="entry name" value="7TM_GPCR_Srsx"/>
    <property type="match status" value="1"/>
</dbReference>
<gene>
    <name evidence="14" type="ORF">FSP39_007360</name>
</gene>
<feature type="transmembrane region" description="Helical" evidence="12">
    <location>
        <begin position="136"/>
        <end position="156"/>
    </location>
</feature>
<dbReference type="SUPFAM" id="SSF81321">
    <property type="entry name" value="Family A G protein-coupled receptor-like"/>
    <property type="match status" value="1"/>
</dbReference>
<evidence type="ECO:0000256" key="1">
    <source>
        <dbReference type="ARBA" id="ARBA00004651"/>
    </source>
</evidence>
<evidence type="ECO:0000256" key="3">
    <source>
        <dbReference type="ARBA" id="ARBA00022692"/>
    </source>
</evidence>
<evidence type="ECO:0000256" key="9">
    <source>
        <dbReference type="ARBA" id="ARBA00023224"/>
    </source>
</evidence>
<evidence type="ECO:0000256" key="4">
    <source>
        <dbReference type="ARBA" id="ARBA00022989"/>
    </source>
</evidence>
<protein>
    <recommendedName>
        <fullName evidence="13">G-protein coupled receptors family 1 profile domain-containing protein</fullName>
    </recommendedName>
</protein>
<keyword evidence="7 10" id="KW-0675">Receptor</keyword>
<dbReference type="InterPro" id="IPR000276">
    <property type="entry name" value="GPCR_Rhodpsn"/>
</dbReference>
<feature type="domain" description="G-protein coupled receptors family 1 profile" evidence="13">
    <location>
        <begin position="36"/>
        <end position="478"/>
    </location>
</feature>
<name>A0AA88YBH1_PINIB</name>
<keyword evidence="9 10" id="KW-0807">Transducer</keyword>
<keyword evidence="15" id="KW-1185">Reference proteome</keyword>
<comment type="caution">
    <text evidence="14">The sequence shown here is derived from an EMBL/GenBank/DDBJ whole genome shotgun (WGS) entry which is preliminary data.</text>
</comment>
<accession>A0AA88YBH1</accession>
<dbReference type="Gene3D" id="1.20.1070.10">
    <property type="entry name" value="Rhodopsin 7-helix transmembrane proteins"/>
    <property type="match status" value="2"/>
</dbReference>
<evidence type="ECO:0000256" key="6">
    <source>
        <dbReference type="ARBA" id="ARBA00023136"/>
    </source>
</evidence>
<feature type="compositionally biased region" description="Polar residues" evidence="11">
    <location>
        <begin position="287"/>
        <end position="300"/>
    </location>
</feature>
<feature type="transmembrane region" description="Helical" evidence="12">
    <location>
        <begin position="20"/>
        <end position="44"/>
    </location>
</feature>
<dbReference type="GO" id="GO:0005886">
    <property type="term" value="C:plasma membrane"/>
    <property type="evidence" value="ECO:0007669"/>
    <property type="project" value="UniProtKB-SubCell"/>
</dbReference>
<feature type="transmembrane region" description="Helical" evidence="12">
    <location>
        <begin position="458"/>
        <end position="481"/>
    </location>
</feature>
<dbReference type="Pfam" id="PF00001">
    <property type="entry name" value="7tm_1"/>
    <property type="match status" value="1"/>
</dbReference>
<evidence type="ECO:0000259" key="13">
    <source>
        <dbReference type="PROSITE" id="PS50262"/>
    </source>
</evidence>
<organism evidence="14 15">
    <name type="scientific">Pinctada imbricata</name>
    <name type="common">Atlantic pearl-oyster</name>
    <name type="synonym">Pinctada martensii</name>
    <dbReference type="NCBI Taxonomy" id="66713"/>
    <lineage>
        <taxon>Eukaryota</taxon>
        <taxon>Metazoa</taxon>
        <taxon>Spiralia</taxon>
        <taxon>Lophotrochozoa</taxon>
        <taxon>Mollusca</taxon>
        <taxon>Bivalvia</taxon>
        <taxon>Autobranchia</taxon>
        <taxon>Pteriomorphia</taxon>
        <taxon>Pterioida</taxon>
        <taxon>Pterioidea</taxon>
        <taxon>Pteriidae</taxon>
        <taxon>Pinctada</taxon>
    </lineage>
</organism>
<dbReference type="PRINTS" id="PR00237">
    <property type="entry name" value="GPCRRHODOPSN"/>
</dbReference>
<dbReference type="PROSITE" id="PS50262">
    <property type="entry name" value="G_PROTEIN_RECEP_F1_2"/>
    <property type="match status" value="1"/>
</dbReference>
<evidence type="ECO:0000256" key="5">
    <source>
        <dbReference type="ARBA" id="ARBA00023040"/>
    </source>
</evidence>
<keyword evidence="4 12" id="KW-1133">Transmembrane helix</keyword>
<evidence type="ECO:0000256" key="11">
    <source>
        <dbReference type="SAM" id="MobiDB-lite"/>
    </source>
</evidence>
<evidence type="ECO:0000256" key="8">
    <source>
        <dbReference type="ARBA" id="ARBA00023180"/>
    </source>
</evidence>
<feature type="transmembrane region" description="Helical" evidence="12">
    <location>
        <begin position="220"/>
        <end position="243"/>
    </location>
</feature>
<dbReference type="EMBL" id="VSWD01000005">
    <property type="protein sequence ID" value="KAK3101920.1"/>
    <property type="molecule type" value="Genomic_DNA"/>
</dbReference>
<dbReference type="PANTHER" id="PTHR24248">
    <property type="entry name" value="ADRENERGIC RECEPTOR-RELATED G-PROTEIN COUPLED RECEPTOR"/>
    <property type="match status" value="1"/>
</dbReference>
<comment type="subcellular location">
    <subcellularLocation>
        <location evidence="1">Cell membrane</location>
        <topology evidence="1">Multi-pass membrane protein</topology>
    </subcellularLocation>
</comment>
<comment type="similarity">
    <text evidence="10">Belongs to the G-protein coupled receptor 1 family.</text>
</comment>
<evidence type="ECO:0000256" key="10">
    <source>
        <dbReference type="RuleBase" id="RU000688"/>
    </source>
</evidence>
<evidence type="ECO:0000256" key="12">
    <source>
        <dbReference type="SAM" id="Phobius"/>
    </source>
</evidence>